<dbReference type="AlphaFoldDB" id="A0A2T3XZT6"/>
<gene>
    <name evidence="1" type="ORF">C9I57_05315</name>
</gene>
<dbReference type="Proteomes" id="UP000240638">
    <property type="component" value="Unassembled WGS sequence"/>
</dbReference>
<organism evidence="1 2">
    <name type="scientific">Trinickia symbiotica</name>
    <dbReference type="NCBI Taxonomy" id="863227"/>
    <lineage>
        <taxon>Bacteria</taxon>
        <taxon>Pseudomonadati</taxon>
        <taxon>Pseudomonadota</taxon>
        <taxon>Betaproteobacteria</taxon>
        <taxon>Burkholderiales</taxon>
        <taxon>Burkholderiaceae</taxon>
        <taxon>Trinickia</taxon>
    </lineage>
</organism>
<evidence type="ECO:0000313" key="1">
    <source>
        <dbReference type="EMBL" id="PTB22029.1"/>
    </source>
</evidence>
<proteinExistence type="predicted"/>
<comment type="caution">
    <text evidence="1">The sequence shown here is derived from an EMBL/GenBank/DDBJ whole genome shotgun (WGS) entry which is preliminary data.</text>
</comment>
<name>A0A2T3XZT6_9BURK</name>
<sequence length="121" mass="13015">MSAAGAAVTKDRLNALPCANRRVPSAVLTSALMRPFAEPPEEAVGVEQLIVPLADEVDVELLVELVLVDVEPDVEVVPEVDVVPEVEVVPEVDVVPDVDVVPEVVPVVDVDAWIQQYFVEP</sequence>
<reference evidence="1 2" key="1">
    <citation type="submission" date="2018-03" db="EMBL/GenBank/DDBJ databases">
        <title>Whole genome analyses suggest that Burkholderia sensu lato contains two further novel genera in the rhizoxinica-symbiotica group Mycetohabitans gen. nov., and Trinickia gen. nov.: implications for the evolution of diazotrophy and nodulation in the Burkholderiaceae.</title>
        <authorList>
            <person name="Estrada De Los Santos P."/>
            <person name="Palmer M."/>
            <person name="Chavez-Ramirez B."/>
            <person name="Steenkamp E.T."/>
            <person name="Hirsch A.M."/>
            <person name="Manyaka P."/>
            <person name="Maluk M."/>
            <person name="Lafos M."/>
            <person name="Crook M."/>
            <person name="Gross E."/>
            <person name="Simon M.F."/>
            <person name="Bueno Dos Reis Junior F."/>
            <person name="Poole P.S."/>
            <person name="Venter S.N."/>
            <person name="James E.K."/>
        </authorList>
    </citation>
    <scope>NUCLEOTIDE SEQUENCE [LARGE SCALE GENOMIC DNA]</scope>
    <source>
        <strain evidence="1 2">JPY-366</strain>
    </source>
</reference>
<dbReference type="EMBL" id="PYUC01000002">
    <property type="protein sequence ID" value="PTB22029.1"/>
    <property type="molecule type" value="Genomic_DNA"/>
</dbReference>
<evidence type="ECO:0000313" key="2">
    <source>
        <dbReference type="Proteomes" id="UP000240638"/>
    </source>
</evidence>
<protein>
    <submittedName>
        <fullName evidence="1">Uncharacterized protein</fullName>
    </submittedName>
</protein>
<accession>A0A2T3XZT6</accession>